<feature type="binding site" evidence="4">
    <location>
        <position position="178"/>
    </location>
    <ligand>
        <name>Zn(2+)</name>
        <dbReference type="ChEBI" id="CHEBI:29105"/>
        <label>2</label>
    </ligand>
</feature>
<protein>
    <submittedName>
        <fullName evidence="6">Phosphotriesterase-related protein</fullName>
    </submittedName>
</protein>
<dbReference type="InterPro" id="IPR032466">
    <property type="entry name" value="Metal_Hydrolase"/>
</dbReference>
<dbReference type="GO" id="GO:0016787">
    <property type="term" value="F:hydrolase activity"/>
    <property type="evidence" value="ECO:0007669"/>
    <property type="project" value="UniProtKB-KW"/>
</dbReference>
<keyword evidence="2" id="KW-0378">Hydrolase</keyword>
<evidence type="ECO:0000256" key="3">
    <source>
        <dbReference type="PIRSR" id="PIRSR601559-50"/>
    </source>
</evidence>
<dbReference type="PROSITE" id="PS51347">
    <property type="entry name" value="PHOSPHOTRIESTERASE_2"/>
    <property type="match status" value="1"/>
</dbReference>
<proteinExistence type="inferred from homology"/>
<comment type="cofactor">
    <cofactor evidence="4">
        <name>a divalent metal cation</name>
        <dbReference type="ChEBI" id="CHEBI:60240"/>
    </cofactor>
    <text evidence="4">Binds 2 divalent metal cations per subunit.</text>
</comment>
<feature type="binding site" evidence="4">
    <location>
        <position position="23"/>
    </location>
    <ligand>
        <name>Zn(2+)</name>
        <dbReference type="ChEBI" id="CHEBI:29105"/>
        <label>1</label>
    </ligand>
</feature>
<dbReference type="InterPro" id="IPR001559">
    <property type="entry name" value="Phosphotriesterase"/>
</dbReference>
<gene>
    <name evidence="6" type="ORF">SAMN02745823_03790</name>
</gene>
<accession>A0A1M5ZIL3</accession>
<dbReference type="Gene3D" id="3.20.20.140">
    <property type="entry name" value="Metal-dependent hydrolases"/>
    <property type="match status" value="1"/>
</dbReference>
<feature type="binding site" evidence="4">
    <location>
        <position position="25"/>
    </location>
    <ligand>
        <name>Zn(2+)</name>
        <dbReference type="ChEBI" id="CHEBI:29105"/>
        <label>1</label>
    </ligand>
</feature>
<feature type="modified residue" description="N6-carboxylysine" evidence="3 5">
    <location>
        <position position="145"/>
    </location>
</feature>
<organism evidence="6 7">
    <name type="scientific">Sporobacter termitidis DSM 10068</name>
    <dbReference type="NCBI Taxonomy" id="1123282"/>
    <lineage>
        <taxon>Bacteria</taxon>
        <taxon>Bacillati</taxon>
        <taxon>Bacillota</taxon>
        <taxon>Clostridia</taxon>
        <taxon>Eubacteriales</taxon>
        <taxon>Oscillospiraceae</taxon>
        <taxon>Sporobacter</taxon>
    </lineage>
</organism>
<keyword evidence="1 4" id="KW-0479">Metal-binding</keyword>
<dbReference type="EMBL" id="FQXV01000022">
    <property type="protein sequence ID" value="SHI23949.1"/>
    <property type="molecule type" value="Genomic_DNA"/>
</dbReference>
<dbReference type="Pfam" id="PF02126">
    <property type="entry name" value="PTE"/>
    <property type="match status" value="1"/>
</dbReference>
<reference evidence="6 7" key="1">
    <citation type="submission" date="2016-11" db="EMBL/GenBank/DDBJ databases">
        <authorList>
            <person name="Jaros S."/>
            <person name="Januszkiewicz K."/>
            <person name="Wedrychowicz H."/>
        </authorList>
    </citation>
    <scope>NUCLEOTIDE SEQUENCE [LARGE SCALE GENOMIC DNA]</scope>
    <source>
        <strain evidence="6 7">DSM 10068</strain>
    </source>
</reference>
<dbReference type="Proteomes" id="UP000183995">
    <property type="component" value="Unassembled WGS sequence"/>
</dbReference>
<evidence type="ECO:0000256" key="4">
    <source>
        <dbReference type="PIRSR" id="PIRSR601559-51"/>
    </source>
</evidence>
<evidence type="ECO:0000256" key="5">
    <source>
        <dbReference type="PROSITE-ProRule" id="PRU00679"/>
    </source>
</evidence>
<feature type="binding site" description="via carbamate group" evidence="4">
    <location>
        <position position="145"/>
    </location>
    <ligand>
        <name>Zn(2+)</name>
        <dbReference type="ChEBI" id="CHEBI:29105"/>
        <label>1</label>
    </ligand>
</feature>
<feature type="binding site" description="via carbamate group" evidence="4">
    <location>
        <position position="145"/>
    </location>
    <ligand>
        <name>Zn(2+)</name>
        <dbReference type="ChEBI" id="CHEBI:29105"/>
        <label>2</label>
    </ligand>
</feature>
<evidence type="ECO:0000313" key="6">
    <source>
        <dbReference type="EMBL" id="SHI23949.1"/>
    </source>
</evidence>
<keyword evidence="7" id="KW-1185">Reference proteome</keyword>
<name>A0A1M5ZIL3_9FIRM</name>
<dbReference type="GO" id="GO:0008270">
    <property type="term" value="F:zinc ion binding"/>
    <property type="evidence" value="ECO:0007669"/>
    <property type="project" value="InterPro"/>
</dbReference>
<dbReference type="SUPFAM" id="SSF51556">
    <property type="entry name" value="Metallo-dependent hydrolases"/>
    <property type="match status" value="1"/>
</dbReference>
<dbReference type="PIRSF" id="PIRSF016839">
    <property type="entry name" value="PhP"/>
    <property type="match status" value="1"/>
</dbReference>
<dbReference type="AlphaFoldDB" id="A0A1M5ZIL3"/>
<dbReference type="STRING" id="1123282.SAMN02745823_03790"/>
<dbReference type="PANTHER" id="PTHR10819:SF3">
    <property type="entry name" value="PHOSPHOTRIESTERASE-RELATED PROTEIN"/>
    <property type="match status" value="1"/>
</dbReference>
<comment type="similarity">
    <text evidence="5">Belongs to the metallo-dependent hydrolases superfamily. Phosphotriesterase family.</text>
</comment>
<evidence type="ECO:0000256" key="1">
    <source>
        <dbReference type="ARBA" id="ARBA00022723"/>
    </source>
</evidence>
<evidence type="ECO:0000256" key="2">
    <source>
        <dbReference type="ARBA" id="ARBA00022801"/>
    </source>
</evidence>
<evidence type="ECO:0000313" key="7">
    <source>
        <dbReference type="Proteomes" id="UP000183995"/>
    </source>
</evidence>
<dbReference type="PANTHER" id="PTHR10819">
    <property type="entry name" value="PHOSPHOTRIESTERASE-RELATED"/>
    <property type="match status" value="1"/>
</dbReference>
<dbReference type="RefSeq" id="WP_073083127.1">
    <property type="nucleotide sequence ID" value="NZ_FQXV01000022.1"/>
</dbReference>
<feature type="binding site" evidence="4">
    <location>
        <position position="206"/>
    </location>
    <ligand>
        <name>Zn(2+)</name>
        <dbReference type="ChEBI" id="CHEBI:29105"/>
        <label>2</label>
    </ligand>
</feature>
<feature type="binding site" evidence="4">
    <location>
        <position position="267"/>
    </location>
    <ligand>
        <name>Zn(2+)</name>
        <dbReference type="ChEBI" id="CHEBI:29105"/>
        <label>1</label>
    </ligand>
</feature>
<dbReference type="OrthoDB" id="105927at2"/>
<sequence>MGRKLTTVLGPVDGEDIGKTLVHEHFAFGFPGFAADGTLGGYDFDAVVKTGVQAAERARRHGVRTIVDATCNDCGRDPLLLRRIAEETGMNIVASTGYYYEGQGSPAYFKFRASIGDAVSEIYEMMVAELTDGIGKTGVKAGVIKIGSSKDSITDYEQLLFRAAARAQKETGAVIMTHTEAGTMGPEQADLLLSEGADPSRVIIGHMCGNTDIRYAVDVLKRGVYIALDRFGLEAEVFGTPKDADREALAIALIARGHINRLLFSHDTVNVNLGRPVKWPPSMQKAMEDANIGRIFEVIIPDLKRMGISDEQLDTILVKNPAKLYG</sequence>